<accession>A0ACB9INA9</accession>
<proteinExistence type="predicted"/>
<comment type="caution">
    <text evidence="1">The sequence shown here is derived from an EMBL/GenBank/DDBJ whole genome shotgun (WGS) entry which is preliminary data.</text>
</comment>
<reference evidence="1 2" key="2">
    <citation type="journal article" date="2022" name="Mol. Ecol. Resour.">
        <title>The genomes of chicory, endive, great burdock and yacon provide insights into Asteraceae paleo-polyploidization history and plant inulin production.</title>
        <authorList>
            <person name="Fan W."/>
            <person name="Wang S."/>
            <person name="Wang H."/>
            <person name="Wang A."/>
            <person name="Jiang F."/>
            <person name="Liu H."/>
            <person name="Zhao H."/>
            <person name="Xu D."/>
            <person name="Zhang Y."/>
        </authorList>
    </citation>
    <scope>NUCLEOTIDE SEQUENCE [LARGE SCALE GENOMIC DNA]</scope>
    <source>
        <strain evidence="2">cv. Yunnan</strain>
        <tissue evidence="1">Leaves</tissue>
    </source>
</reference>
<evidence type="ECO:0000313" key="1">
    <source>
        <dbReference type="EMBL" id="KAI3809724.1"/>
    </source>
</evidence>
<dbReference type="Proteomes" id="UP001056120">
    <property type="component" value="Linkage Group LG07"/>
</dbReference>
<protein>
    <submittedName>
        <fullName evidence="1">Uncharacterized protein</fullName>
    </submittedName>
</protein>
<sequence>MNRRWWCRSAQLYRRLHRDFSSSGASIEPFKPPPFFPQRRVVVTGLGMVTPLGCGVETTWKRLIKGESGIRALSIEDLKMSGFERDTQLYTFDQLTSKVAAIVPCGTKPGEFDESLWLDSKHGKSIARFISYALCAADEALRDANWIPSEQGDKENTVNAYIQHMFFVTKMGGQSKMVTVGMGQIGGGIGSMGDILDASQLICEKRIRRLSPFFVPRILINMAAGHVSMKYGFQGPNHAAVTACATGANSIGDAARMIQFGDADVMVAGGTEASIDALSIAGFCKLRALATKYNSTPQEASKPFDCERDGFVIGEGAGVLVLEELEHAKKRGANIYAELRGYGMSGDAHHITQPHVDGRGAILAMTRALKQSGLLPNQVDYVNAHATSTPLGDMVEAQAVKSLFSKHATSGALAFSSTKGAIGHLLGAAGAVEAIFTILAIHHGIAPLSLNLSNPDPIFKEAFMPLTKSKEMQIRAALSNAFGFGGTNAALLFATMS</sequence>
<organism evidence="1 2">
    <name type="scientific">Smallanthus sonchifolius</name>
    <dbReference type="NCBI Taxonomy" id="185202"/>
    <lineage>
        <taxon>Eukaryota</taxon>
        <taxon>Viridiplantae</taxon>
        <taxon>Streptophyta</taxon>
        <taxon>Embryophyta</taxon>
        <taxon>Tracheophyta</taxon>
        <taxon>Spermatophyta</taxon>
        <taxon>Magnoliopsida</taxon>
        <taxon>eudicotyledons</taxon>
        <taxon>Gunneridae</taxon>
        <taxon>Pentapetalae</taxon>
        <taxon>asterids</taxon>
        <taxon>campanulids</taxon>
        <taxon>Asterales</taxon>
        <taxon>Asteraceae</taxon>
        <taxon>Asteroideae</taxon>
        <taxon>Heliantheae alliance</taxon>
        <taxon>Millerieae</taxon>
        <taxon>Smallanthus</taxon>
    </lineage>
</organism>
<gene>
    <name evidence="1" type="ORF">L1987_19324</name>
</gene>
<keyword evidence="2" id="KW-1185">Reference proteome</keyword>
<name>A0ACB9INA9_9ASTR</name>
<reference evidence="2" key="1">
    <citation type="journal article" date="2022" name="Mol. Ecol. Resour.">
        <title>The genomes of chicory, endive, great burdock and yacon provide insights into Asteraceae palaeo-polyploidization history and plant inulin production.</title>
        <authorList>
            <person name="Fan W."/>
            <person name="Wang S."/>
            <person name="Wang H."/>
            <person name="Wang A."/>
            <person name="Jiang F."/>
            <person name="Liu H."/>
            <person name="Zhao H."/>
            <person name="Xu D."/>
            <person name="Zhang Y."/>
        </authorList>
    </citation>
    <scope>NUCLEOTIDE SEQUENCE [LARGE SCALE GENOMIC DNA]</scope>
    <source>
        <strain evidence="2">cv. Yunnan</strain>
    </source>
</reference>
<dbReference type="EMBL" id="CM042024">
    <property type="protein sequence ID" value="KAI3809724.1"/>
    <property type="molecule type" value="Genomic_DNA"/>
</dbReference>
<evidence type="ECO:0000313" key="2">
    <source>
        <dbReference type="Proteomes" id="UP001056120"/>
    </source>
</evidence>